<feature type="region of interest" description="Disordered" evidence="12">
    <location>
        <begin position="1"/>
        <end position="24"/>
    </location>
</feature>
<dbReference type="CDD" id="cd00054">
    <property type="entry name" value="EGF_CA"/>
    <property type="match status" value="4"/>
</dbReference>
<evidence type="ECO:0000256" key="6">
    <source>
        <dbReference type="ARBA" id="ARBA00022729"/>
    </source>
</evidence>
<dbReference type="SMART" id="SM00181">
    <property type="entry name" value="EGF"/>
    <property type="match status" value="7"/>
</dbReference>
<dbReference type="InterPro" id="IPR000152">
    <property type="entry name" value="EGF-type_Asp/Asn_hydroxyl_site"/>
</dbReference>
<feature type="domain" description="EGF-like" evidence="13">
    <location>
        <begin position="315"/>
        <end position="355"/>
    </location>
</feature>
<dbReference type="EMBL" id="GECZ01022254">
    <property type="protein sequence ID" value="JAS47515.1"/>
    <property type="molecule type" value="Transcribed_RNA"/>
</dbReference>
<dbReference type="SMART" id="SM00179">
    <property type="entry name" value="EGF_CA"/>
    <property type="match status" value="8"/>
</dbReference>
<comment type="subcellular location">
    <subcellularLocation>
        <location evidence="1">Secreted</location>
        <location evidence="1">Extracellular space</location>
        <location evidence="1">Extracellular matrix</location>
    </subcellularLocation>
</comment>
<evidence type="ECO:0000256" key="7">
    <source>
        <dbReference type="ARBA" id="ARBA00022737"/>
    </source>
</evidence>
<keyword evidence="10" id="KW-0325">Glycoprotein</keyword>
<dbReference type="Gene3D" id="2.10.25.10">
    <property type="entry name" value="Laminin"/>
    <property type="match status" value="8"/>
</dbReference>
<dbReference type="InterPro" id="IPR050751">
    <property type="entry name" value="ECM_structural_protein"/>
</dbReference>
<dbReference type="PROSITE" id="PS01187">
    <property type="entry name" value="EGF_CA"/>
    <property type="match status" value="4"/>
</dbReference>
<dbReference type="PROSITE" id="PS01186">
    <property type="entry name" value="EGF_2"/>
    <property type="match status" value="2"/>
</dbReference>
<evidence type="ECO:0000256" key="4">
    <source>
        <dbReference type="ARBA" id="ARBA00022530"/>
    </source>
</evidence>
<dbReference type="InterPro" id="IPR000742">
    <property type="entry name" value="EGF"/>
</dbReference>
<keyword evidence="6" id="KW-0732">Signal</keyword>
<evidence type="ECO:0000259" key="13">
    <source>
        <dbReference type="PROSITE" id="PS50026"/>
    </source>
</evidence>
<dbReference type="InterPro" id="IPR049883">
    <property type="entry name" value="NOTCH1_EGF-like"/>
</dbReference>
<name>A0A1B6FBF0_9HEMI</name>
<keyword evidence="3" id="KW-0964">Secreted</keyword>
<accession>A0A1B6FBF0</accession>
<keyword evidence="5 11" id="KW-0245">EGF-like domain</keyword>
<feature type="compositionally biased region" description="Polar residues" evidence="12">
    <location>
        <begin position="1"/>
        <end position="11"/>
    </location>
</feature>
<dbReference type="InterPro" id="IPR001881">
    <property type="entry name" value="EGF-like_Ca-bd_dom"/>
</dbReference>
<evidence type="ECO:0000256" key="9">
    <source>
        <dbReference type="ARBA" id="ARBA00023157"/>
    </source>
</evidence>
<dbReference type="Pfam" id="PF12662">
    <property type="entry name" value="cEGF"/>
    <property type="match status" value="2"/>
</dbReference>
<evidence type="ECO:0000256" key="5">
    <source>
        <dbReference type="ARBA" id="ARBA00022536"/>
    </source>
</evidence>
<dbReference type="InterPro" id="IPR026823">
    <property type="entry name" value="cEGF"/>
</dbReference>
<gene>
    <name evidence="14" type="ORF">g.29612</name>
</gene>
<evidence type="ECO:0000256" key="8">
    <source>
        <dbReference type="ARBA" id="ARBA00022837"/>
    </source>
</evidence>
<evidence type="ECO:0000256" key="2">
    <source>
        <dbReference type="ARBA" id="ARBA00006127"/>
    </source>
</evidence>
<dbReference type="SUPFAM" id="SSF57184">
    <property type="entry name" value="Growth factor receptor domain"/>
    <property type="match status" value="2"/>
</dbReference>
<dbReference type="PROSITE" id="PS50026">
    <property type="entry name" value="EGF_3"/>
    <property type="match status" value="2"/>
</dbReference>
<evidence type="ECO:0000313" key="14">
    <source>
        <dbReference type="EMBL" id="JAS47515.1"/>
    </source>
</evidence>
<dbReference type="Pfam" id="PF07645">
    <property type="entry name" value="EGF_CA"/>
    <property type="match status" value="4"/>
</dbReference>
<protein>
    <recommendedName>
        <fullName evidence="13">EGF-like domain-containing protein</fullName>
    </recommendedName>
</protein>
<organism evidence="14">
    <name type="scientific">Cuerna arida</name>
    <dbReference type="NCBI Taxonomy" id="1464854"/>
    <lineage>
        <taxon>Eukaryota</taxon>
        <taxon>Metazoa</taxon>
        <taxon>Ecdysozoa</taxon>
        <taxon>Arthropoda</taxon>
        <taxon>Hexapoda</taxon>
        <taxon>Insecta</taxon>
        <taxon>Pterygota</taxon>
        <taxon>Neoptera</taxon>
        <taxon>Paraneoptera</taxon>
        <taxon>Hemiptera</taxon>
        <taxon>Auchenorrhyncha</taxon>
        <taxon>Membracoidea</taxon>
        <taxon>Cicadellidae</taxon>
        <taxon>Cicadellinae</taxon>
        <taxon>Proconiini</taxon>
        <taxon>Cuerna</taxon>
    </lineage>
</organism>
<dbReference type="InterPro" id="IPR055088">
    <property type="entry name" value="Fibulin_C"/>
</dbReference>
<proteinExistence type="inferred from homology"/>
<dbReference type="InterPro" id="IPR018097">
    <property type="entry name" value="EGF_Ca-bd_CS"/>
</dbReference>
<evidence type="ECO:0000256" key="3">
    <source>
        <dbReference type="ARBA" id="ARBA00022525"/>
    </source>
</evidence>
<dbReference type="SUPFAM" id="SSF57196">
    <property type="entry name" value="EGF/Laminin"/>
    <property type="match status" value="1"/>
</dbReference>
<dbReference type="PANTHER" id="PTHR24034">
    <property type="entry name" value="EGF-LIKE DOMAIN-CONTAINING PROTEIN"/>
    <property type="match status" value="1"/>
</dbReference>
<dbReference type="PROSITE" id="PS00010">
    <property type="entry name" value="ASX_HYDROXYL"/>
    <property type="match status" value="3"/>
</dbReference>
<evidence type="ECO:0000256" key="11">
    <source>
        <dbReference type="PROSITE-ProRule" id="PRU00076"/>
    </source>
</evidence>
<evidence type="ECO:0000256" key="10">
    <source>
        <dbReference type="ARBA" id="ARBA00023180"/>
    </source>
</evidence>
<keyword evidence="4" id="KW-0272">Extracellular matrix</keyword>
<keyword evidence="7" id="KW-0677">Repeat</keyword>
<sequence length="576" mass="65019">MYQPQRQTTQPDYDREPEDEHVNNNTISSRYQEDQCPFGYIFNSRTQLCQDVDECEADLHVCSTGEVCVNMPGGYRCSRAQPTTTSQPVRCQPGFQYSDVYHRCIDIDECSEQESPCDSNQVCENTMGSYLCQCKSGFQLDSITQACIDINECQVDLHNCLPSQRCDNTIGSFQCVRYTSCGTGYTLNAQTGLCEDNDECALHMCDHLGPGYKCRNTLGFFRCDKINTPGPSSTTETSTPCDSCSLSTPSITFRCPRGYYANAQRRCIDINECEKSGACKPNQVCINIPGGYICSNKMNCEPGFRLNEETNRCMDIDECVEQPGLCDHNCHNSWGSYRCTCRSGYTLYQDNRTCADINECEMFKDRRLCIGYCVNQPGSYSCQCPQGYRLGIDGASCQDIDECTSQNVCTGRNEVCLNMRGAYRCVSTACPPDYIKDSQHANRCKRITMSCREDDKECLQKPLTYTFHFITLVSNLTRSSGPLDLFMMRGPMWSSTNVQFDLRLDKVHTPPSVQAASLQSFRLEEADHNVANIRLLQPLIGPQDIYLQLFMKFFYNGIYGGTTISNIAIFVSQYEF</sequence>
<comment type="similarity">
    <text evidence="2">Belongs to the fibulin family.</text>
</comment>
<dbReference type="FunFam" id="2.10.25.10:FF:000008">
    <property type="entry name" value="Signal peptide, CUB domain, EGF-like 2"/>
    <property type="match status" value="1"/>
</dbReference>
<evidence type="ECO:0000256" key="12">
    <source>
        <dbReference type="SAM" id="MobiDB-lite"/>
    </source>
</evidence>
<dbReference type="InterPro" id="IPR009030">
    <property type="entry name" value="Growth_fac_rcpt_cys_sf"/>
</dbReference>
<dbReference type="FunFam" id="2.10.25.10:FF:000139">
    <property type="entry name" value="Fibulin-1"/>
    <property type="match status" value="1"/>
</dbReference>
<dbReference type="AlphaFoldDB" id="A0A1B6FBF0"/>
<dbReference type="Pfam" id="PF22914">
    <property type="entry name" value="Fibulin_C"/>
    <property type="match status" value="1"/>
</dbReference>
<dbReference type="FunFam" id="2.10.25.10:FF:000005">
    <property type="entry name" value="Fibrillin 2"/>
    <property type="match status" value="1"/>
</dbReference>
<dbReference type="GO" id="GO:0005509">
    <property type="term" value="F:calcium ion binding"/>
    <property type="evidence" value="ECO:0007669"/>
    <property type="project" value="InterPro"/>
</dbReference>
<keyword evidence="9" id="KW-1015">Disulfide bond</keyword>
<feature type="domain" description="EGF-like" evidence="13">
    <location>
        <begin position="106"/>
        <end position="144"/>
    </location>
</feature>
<dbReference type="PANTHER" id="PTHR24034:SF209">
    <property type="entry name" value="EGF-LIKE DOMAIN-CONTAINING PROTEIN"/>
    <property type="match status" value="1"/>
</dbReference>
<keyword evidence="8" id="KW-0106">Calcium</keyword>
<reference evidence="14" key="1">
    <citation type="submission" date="2015-11" db="EMBL/GenBank/DDBJ databases">
        <title>De novo transcriptome assembly of four potential Pierce s Disease insect vectors from Arizona vineyards.</title>
        <authorList>
            <person name="Tassone E.E."/>
        </authorList>
    </citation>
    <scope>NUCLEOTIDE SEQUENCE</scope>
</reference>
<comment type="caution">
    <text evidence="11">Lacks conserved residue(s) required for the propagation of feature annotation.</text>
</comment>
<feature type="compositionally biased region" description="Basic and acidic residues" evidence="12">
    <location>
        <begin position="12"/>
        <end position="22"/>
    </location>
</feature>
<evidence type="ECO:0000256" key="1">
    <source>
        <dbReference type="ARBA" id="ARBA00004498"/>
    </source>
</evidence>